<name>A0A387BSE8_9MICO</name>
<dbReference type="AlphaFoldDB" id="A0A387BSE8"/>
<proteinExistence type="predicted"/>
<dbReference type="KEGG" id="gry:D7I44_16695"/>
<organism evidence="1 2">
    <name type="scientific">Gryllotalpicola protaetiae</name>
    <dbReference type="NCBI Taxonomy" id="2419771"/>
    <lineage>
        <taxon>Bacteria</taxon>
        <taxon>Bacillati</taxon>
        <taxon>Actinomycetota</taxon>
        <taxon>Actinomycetes</taxon>
        <taxon>Micrococcales</taxon>
        <taxon>Microbacteriaceae</taxon>
        <taxon>Gryllotalpicola</taxon>
    </lineage>
</organism>
<sequence length="62" mass="6740">MSTRAAATISHNEFKLLVIASVVAVVRTDMTSGTSLFGLLGLGQFREKRFHVLSKCVSTSLR</sequence>
<accession>A0A387BSE8</accession>
<evidence type="ECO:0000313" key="1">
    <source>
        <dbReference type="EMBL" id="AYG04994.1"/>
    </source>
</evidence>
<gene>
    <name evidence="1" type="ORF">D7I44_16695</name>
</gene>
<protein>
    <submittedName>
        <fullName evidence="1">Uncharacterized protein</fullName>
    </submittedName>
</protein>
<evidence type="ECO:0000313" key="2">
    <source>
        <dbReference type="Proteomes" id="UP000275069"/>
    </source>
</evidence>
<keyword evidence="2" id="KW-1185">Reference proteome</keyword>
<reference evidence="1 2" key="1">
    <citation type="submission" date="2018-09" db="EMBL/GenBank/DDBJ databases">
        <title>Genome sequencing of strain 2DFW10M-5.</title>
        <authorList>
            <person name="Heo J."/>
            <person name="Kim S.-J."/>
            <person name="Kwon S.-W."/>
        </authorList>
    </citation>
    <scope>NUCLEOTIDE SEQUENCE [LARGE SCALE GENOMIC DNA]</scope>
    <source>
        <strain evidence="1 2">2DFW10M-5</strain>
    </source>
</reference>
<dbReference type="Proteomes" id="UP000275069">
    <property type="component" value="Chromosome"/>
</dbReference>
<dbReference type="EMBL" id="CP032624">
    <property type="protein sequence ID" value="AYG04994.1"/>
    <property type="molecule type" value="Genomic_DNA"/>
</dbReference>